<gene>
    <name evidence="1" type="ORF">HPB47_027060</name>
</gene>
<keyword evidence="2" id="KW-1185">Reference proteome</keyword>
<sequence>MFKGRAARLLFYVVLQGTSLLGIDAIKALDLHIEGSTLRCFETTPPQRRLFLYTLGFRRLLPASSDPPLLQDLDLPRVKVRTTVPPVASKLRRLPLSLRPQVSAELCRLESLDVIERLDLELLYRQVEPGTRQRGAMAPQLLIGRLNYFQLRLLLHLLPSSARTQLPSTRRLTPSLLLGRIQMPSAQTPIPSLRHWWFRRSRQPSSRRFLLDVFSHQERGGLQTAAAI</sequence>
<organism evidence="1 2">
    <name type="scientific">Ixodes persulcatus</name>
    <name type="common">Taiga tick</name>
    <dbReference type="NCBI Taxonomy" id="34615"/>
    <lineage>
        <taxon>Eukaryota</taxon>
        <taxon>Metazoa</taxon>
        <taxon>Ecdysozoa</taxon>
        <taxon>Arthropoda</taxon>
        <taxon>Chelicerata</taxon>
        <taxon>Arachnida</taxon>
        <taxon>Acari</taxon>
        <taxon>Parasitiformes</taxon>
        <taxon>Ixodida</taxon>
        <taxon>Ixodoidea</taxon>
        <taxon>Ixodidae</taxon>
        <taxon>Ixodinae</taxon>
        <taxon>Ixodes</taxon>
    </lineage>
</organism>
<proteinExistence type="predicted"/>
<dbReference type="EMBL" id="JABSTQ010009801">
    <property type="protein sequence ID" value="KAG0425800.1"/>
    <property type="molecule type" value="Genomic_DNA"/>
</dbReference>
<reference evidence="1 2" key="1">
    <citation type="journal article" date="2020" name="Cell">
        <title>Large-Scale Comparative Analyses of Tick Genomes Elucidate Their Genetic Diversity and Vector Capacities.</title>
        <authorList>
            <consortium name="Tick Genome and Microbiome Consortium (TIGMIC)"/>
            <person name="Jia N."/>
            <person name="Wang J."/>
            <person name="Shi W."/>
            <person name="Du L."/>
            <person name="Sun Y."/>
            <person name="Zhan W."/>
            <person name="Jiang J.F."/>
            <person name="Wang Q."/>
            <person name="Zhang B."/>
            <person name="Ji P."/>
            <person name="Bell-Sakyi L."/>
            <person name="Cui X.M."/>
            <person name="Yuan T.T."/>
            <person name="Jiang B.G."/>
            <person name="Yang W.F."/>
            <person name="Lam T.T."/>
            <person name="Chang Q.C."/>
            <person name="Ding S.J."/>
            <person name="Wang X.J."/>
            <person name="Zhu J.G."/>
            <person name="Ruan X.D."/>
            <person name="Zhao L."/>
            <person name="Wei J.T."/>
            <person name="Ye R.Z."/>
            <person name="Que T.C."/>
            <person name="Du C.H."/>
            <person name="Zhou Y.H."/>
            <person name="Cheng J.X."/>
            <person name="Dai P.F."/>
            <person name="Guo W.B."/>
            <person name="Han X.H."/>
            <person name="Huang E.J."/>
            <person name="Li L.F."/>
            <person name="Wei W."/>
            <person name="Gao Y.C."/>
            <person name="Liu J.Z."/>
            <person name="Shao H.Z."/>
            <person name="Wang X."/>
            <person name="Wang C.C."/>
            <person name="Yang T.C."/>
            <person name="Huo Q.B."/>
            <person name="Li W."/>
            <person name="Chen H.Y."/>
            <person name="Chen S.E."/>
            <person name="Zhou L.G."/>
            <person name="Ni X.B."/>
            <person name="Tian J.H."/>
            <person name="Sheng Y."/>
            <person name="Liu T."/>
            <person name="Pan Y.S."/>
            <person name="Xia L.Y."/>
            <person name="Li J."/>
            <person name="Zhao F."/>
            <person name="Cao W.C."/>
        </authorList>
    </citation>
    <scope>NUCLEOTIDE SEQUENCE [LARGE SCALE GENOMIC DNA]</scope>
    <source>
        <strain evidence="1">Iper-2018</strain>
    </source>
</reference>
<evidence type="ECO:0000313" key="2">
    <source>
        <dbReference type="Proteomes" id="UP000805193"/>
    </source>
</evidence>
<protein>
    <submittedName>
        <fullName evidence="1">Uncharacterized protein</fullName>
    </submittedName>
</protein>
<accession>A0AC60PY69</accession>
<name>A0AC60PY69_IXOPE</name>
<evidence type="ECO:0000313" key="1">
    <source>
        <dbReference type="EMBL" id="KAG0425800.1"/>
    </source>
</evidence>
<dbReference type="Proteomes" id="UP000805193">
    <property type="component" value="Unassembled WGS sequence"/>
</dbReference>
<comment type="caution">
    <text evidence="1">The sequence shown here is derived from an EMBL/GenBank/DDBJ whole genome shotgun (WGS) entry which is preliminary data.</text>
</comment>
<feature type="non-terminal residue" evidence="1">
    <location>
        <position position="228"/>
    </location>
</feature>